<feature type="compositionally biased region" description="Low complexity" evidence="1">
    <location>
        <begin position="144"/>
        <end position="172"/>
    </location>
</feature>
<protein>
    <submittedName>
        <fullName evidence="2">Uncharacterized protein</fullName>
    </submittedName>
</protein>
<dbReference type="AlphaFoldDB" id="A0A6G4AK98"/>
<dbReference type="EMBL" id="JAAIKT010000035">
    <property type="protein sequence ID" value="NEW73765.1"/>
    <property type="molecule type" value="Genomic_DNA"/>
</dbReference>
<name>A0A6G4AK98_9ACTN</name>
<dbReference type="Proteomes" id="UP000476310">
    <property type="component" value="Unassembled WGS sequence"/>
</dbReference>
<evidence type="ECO:0000256" key="1">
    <source>
        <dbReference type="SAM" id="MobiDB-lite"/>
    </source>
</evidence>
<keyword evidence="3" id="KW-1185">Reference proteome</keyword>
<proteinExistence type="predicted"/>
<accession>A0A6G4AK98</accession>
<organism evidence="2 3">
    <name type="scientific">Streptomyces rhizosphaericus</name>
    <dbReference type="NCBI Taxonomy" id="114699"/>
    <lineage>
        <taxon>Bacteria</taxon>
        <taxon>Bacillati</taxon>
        <taxon>Actinomycetota</taxon>
        <taxon>Actinomycetes</taxon>
        <taxon>Kitasatosporales</taxon>
        <taxon>Streptomycetaceae</taxon>
        <taxon>Streptomyces</taxon>
        <taxon>Streptomyces violaceusniger group</taxon>
    </lineage>
</organism>
<comment type="caution">
    <text evidence="2">The sequence shown here is derived from an EMBL/GenBank/DDBJ whole genome shotgun (WGS) entry which is preliminary data.</text>
</comment>
<dbReference type="RefSeq" id="WP_037946994.1">
    <property type="nucleotide sequence ID" value="NZ_JAAIKT010000035.1"/>
</dbReference>
<evidence type="ECO:0000313" key="2">
    <source>
        <dbReference type="EMBL" id="NEW73765.1"/>
    </source>
</evidence>
<gene>
    <name evidence="2" type="ORF">G4H13_26240</name>
</gene>
<evidence type="ECO:0000313" key="3">
    <source>
        <dbReference type="Proteomes" id="UP000476310"/>
    </source>
</evidence>
<sequence>MSFVIDLDAAERREVQYPHGIPVLFHGEQFIYPAELPAKTLDPLLADELDLVGLLRDVIDASENPTASVVIDLIFKRPHLPRQFVEAIYEVHRILLGTEEYKRFEDLNPSLPAYVRLTVGLIKVYGVDLGKSFGLGDSSESDGETSSPTSADSTDSTPEESGGAPESPASSG</sequence>
<feature type="region of interest" description="Disordered" evidence="1">
    <location>
        <begin position="135"/>
        <end position="172"/>
    </location>
</feature>
<reference evidence="2" key="1">
    <citation type="submission" date="2020-02" db="EMBL/GenBank/DDBJ databases">
        <title>A new Streptomyces sp. for controlling soil-borne diseases.</title>
        <authorList>
            <person name="Li X."/>
            <person name="Tian Y."/>
            <person name="Gao K."/>
        </authorList>
    </citation>
    <scope>NUCLEOTIDE SEQUENCE [LARGE SCALE GENOMIC DNA]</scope>
    <source>
        <strain evidence="2">0250</strain>
    </source>
</reference>